<evidence type="ECO:0000313" key="2">
    <source>
        <dbReference type="Proteomes" id="UP000037146"/>
    </source>
</evidence>
<dbReference type="PATRIC" id="fig|1679170.3.peg.2634"/>
<dbReference type="Proteomes" id="UP000037146">
    <property type="component" value="Unassembled WGS sequence"/>
</dbReference>
<organism evidence="1 2">
    <name type="scientific">Peribacillus loiseleuriae</name>
    <dbReference type="NCBI Taxonomy" id="1679170"/>
    <lineage>
        <taxon>Bacteria</taxon>
        <taxon>Bacillati</taxon>
        <taxon>Bacillota</taxon>
        <taxon>Bacilli</taxon>
        <taxon>Bacillales</taxon>
        <taxon>Bacillaceae</taxon>
        <taxon>Peribacillus</taxon>
    </lineage>
</organism>
<name>A0A0K9GTT9_9BACI</name>
<reference evidence="2" key="1">
    <citation type="submission" date="2015-07" db="EMBL/GenBank/DDBJ databases">
        <title>Genome sequencing project for genomic taxonomy and phylogenomics of Bacillus-like bacteria.</title>
        <authorList>
            <person name="Liu B."/>
            <person name="Wang J."/>
            <person name="Zhu Y."/>
            <person name="Liu G."/>
            <person name="Chen Q."/>
            <person name="Chen Z."/>
            <person name="Lan J."/>
            <person name="Che J."/>
            <person name="Ge C."/>
            <person name="Shi H."/>
            <person name="Pan Z."/>
            <person name="Liu X."/>
        </authorList>
    </citation>
    <scope>NUCLEOTIDE SEQUENCE [LARGE SCALE GENOMIC DNA]</scope>
    <source>
        <strain evidence="2">FJAT-27997</strain>
    </source>
</reference>
<gene>
    <name evidence="1" type="ORF">AC625_11635</name>
</gene>
<sequence>MELDYFRFYERTIKAIELMKLYNDAGWWEERKEQDIEEMLKREIVYHKEFPERRFLEKDNGEQEHTIYIFTSLRVNTGITNSF</sequence>
<protein>
    <submittedName>
        <fullName evidence="1">Uncharacterized protein</fullName>
    </submittedName>
</protein>
<evidence type="ECO:0000313" key="1">
    <source>
        <dbReference type="EMBL" id="KMY50075.1"/>
    </source>
</evidence>
<dbReference type="AlphaFoldDB" id="A0A0K9GTT9"/>
<comment type="caution">
    <text evidence="1">The sequence shown here is derived from an EMBL/GenBank/DDBJ whole genome shotgun (WGS) entry which is preliminary data.</text>
</comment>
<keyword evidence="2" id="KW-1185">Reference proteome</keyword>
<proteinExistence type="predicted"/>
<dbReference type="EMBL" id="LFZW01000001">
    <property type="protein sequence ID" value="KMY50075.1"/>
    <property type="molecule type" value="Genomic_DNA"/>
</dbReference>
<accession>A0A0K9GTT9</accession>
<dbReference type="RefSeq" id="WP_053178084.1">
    <property type="nucleotide sequence ID" value="NZ_LFZW01000001.1"/>
</dbReference>